<dbReference type="InterPro" id="IPR036046">
    <property type="entry name" value="Acylphosphatase-like_dom_sf"/>
</dbReference>
<evidence type="ECO:0000256" key="3">
    <source>
        <dbReference type="ARBA" id="ARBA00047645"/>
    </source>
</evidence>
<evidence type="ECO:0000256" key="4">
    <source>
        <dbReference type="PROSITE-ProRule" id="PRU00520"/>
    </source>
</evidence>
<gene>
    <name evidence="7" type="ORF">GCM10008942_02150</name>
</gene>
<dbReference type="PANTHER" id="PTHR47268:SF4">
    <property type="entry name" value="ACYLPHOSPHATASE"/>
    <property type="match status" value="1"/>
</dbReference>
<dbReference type="EC" id="3.6.1.7" evidence="2 4"/>
<sequence>MAGEEDITSLRLKIEGHVQGVGYRAFAANEARKLLLNGWVRNQFDGTVEILVSGPTVQVETFVGICMRGPQWSTVTNVELHRAEPPKLTGFHIASTY</sequence>
<keyword evidence="4" id="KW-0378">Hydrolase</keyword>
<dbReference type="Pfam" id="PF00708">
    <property type="entry name" value="Acylphosphatase"/>
    <property type="match status" value="1"/>
</dbReference>
<feature type="active site" evidence="4">
    <location>
        <position position="24"/>
    </location>
</feature>
<dbReference type="PROSITE" id="PS51160">
    <property type="entry name" value="ACYLPHOSPHATASE_3"/>
    <property type="match status" value="1"/>
</dbReference>
<proteinExistence type="inferred from homology"/>
<keyword evidence="8" id="KW-1185">Reference proteome</keyword>
<comment type="similarity">
    <text evidence="1 5">Belongs to the acylphosphatase family.</text>
</comment>
<dbReference type="SUPFAM" id="SSF54975">
    <property type="entry name" value="Acylphosphatase/BLUF domain-like"/>
    <property type="match status" value="1"/>
</dbReference>
<dbReference type="PRINTS" id="PR00112">
    <property type="entry name" value="ACYLPHPHTASE"/>
</dbReference>
<dbReference type="PANTHER" id="PTHR47268">
    <property type="entry name" value="ACYLPHOSPHATASE"/>
    <property type="match status" value="1"/>
</dbReference>
<reference evidence="7 8" key="1">
    <citation type="journal article" date="2019" name="Int. J. Syst. Evol. Microbiol.">
        <title>The Global Catalogue of Microorganisms (GCM) 10K type strain sequencing project: providing services to taxonomists for standard genome sequencing and annotation.</title>
        <authorList>
            <consortium name="The Broad Institute Genomics Platform"/>
            <consortium name="The Broad Institute Genome Sequencing Center for Infectious Disease"/>
            <person name="Wu L."/>
            <person name="Ma J."/>
        </authorList>
    </citation>
    <scope>NUCLEOTIDE SEQUENCE [LARGE SCALE GENOMIC DNA]</scope>
    <source>
        <strain evidence="7 8">JCM 15089</strain>
    </source>
</reference>
<protein>
    <recommendedName>
        <fullName evidence="2 4">acylphosphatase</fullName>
        <ecNumber evidence="2 4">3.6.1.7</ecNumber>
    </recommendedName>
</protein>
<dbReference type="EMBL" id="BAAADD010000001">
    <property type="protein sequence ID" value="GAA0557253.1"/>
    <property type="molecule type" value="Genomic_DNA"/>
</dbReference>
<dbReference type="InterPro" id="IPR020456">
    <property type="entry name" value="Acylphosphatase"/>
</dbReference>
<dbReference type="Gene3D" id="3.30.70.100">
    <property type="match status" value="1"/>
</dbReference>
<dbReference type="RefSeq" id="WP_166930580.1">
    <property type="nucleotide sequence ID" value="NZ_BAAADD010000001.1"/>
</dbReference>
<evidence type="ECO:0000256" key="2">
    <source>
        <dbReference type="ARBA" id="ARBA00012150"/>
    </source>
</evidence>
<dbReference type="InterPro" id="IPR017968">
    <property type="entry name" value="Acylphosphatase_CS"/>
</dbReference>
<organism evidence="7 8">
    <name type="scientific">Rhizomicrobium electricum</name>
    <dbReference type="NCBI Taxonomy" id="480070"/>
    <lineage>
        <taxon>Bacteria</taxon>
        <taxon>Pseudomonadati</taxon>
        <taxon>Pseudomonadota</taxon>
        <taxon>Alphaproteobacteria</taxon>
        <taxon>Micropepsales</taxon>
        <taxon>Micropepsaceae</taxon>
        <taxon>Rhizomicrobium</taxon>
    </lineage>
</organism>
<evidence type="ECO:0000259" key="6">
    <source>
        <dbReference type="PROSITE" id="PS51160"/>
    </source>
</evidence>
<dbReference type="PROSITE" id="PS00151">
    <property type="entry name" value="ACYLPHOSPHATASE_2"/>
    <property type="match status" value="1"/>
</dbReference>
<dbReference type="Proteomes" id="UP001499951">
    <property type="component" value="Unassembled WGS sequence"/>
</dbReference>
<dbReference type="InterPro" id="IPR001792">
    <property type="entry name" value="Acylphosphatase-like_dom"/>
</dbReference>
<evidence type="ECO:0000256" key="5">
    <source>
        <dbReference type="RuleBase" id="RU004168"/>
    </source>
</evidence>
<feature type="active site" evidence="4">
    <location>
        <position position="42"/>
    </location>
</feature>
<comment type="catalytic activity">
    <reaction evidence="3 4">
        <text>an acyl phosphate + H2O = a carboxylate + phosphate + H(+)</text>
        <dbReference type="Rhea" id="RHEA:14965"/>
        <dbReference type="ChEBI" id="CHEBI:15377"/>
        <dbReference type="ChEBI" id="CHEBI:15378"/>
        <dbReference type="ChEBI" id="CHEBI:29067"/>
        <dbReference type="ChEBI" id="CHEBI:43474"/>
        <dbReference type="ChEBI" id="CHEBI:59918"/>
        <dbReference type="EC" id="3.6.1.7"/>
    </reaction>
</comment>
<accession>A0ABN1E2F5</accession>
<name>A0ABN1E2F5_9PROT</name>
<evidence type="ECO:0000313" key="8">
    <source>
        <dbReference type="Proteomes" id="UP001499951"/>
    </source>
</evidence>
<comment type="caution">
    <text evidence="7">The sequence shown here is derived from an EMBL/GenBank/DDBJ whole genome shotgun (WGS) entry which is preliminary data.</text>
</comment>
<evidence type="ECO:0000256" key="1">
    <source>
        <dbReference type="ARBA" id="ARBA00005614"/>
    </source>
</evidence>
<feature type="domain" description="Acylphosphatase-like" evidence="6">
    <location>
        <begin position="9"/>
        <end position="95"/>
    </location>
</feature>
<evidence type="ECO:0000313" key="7">
    <source>
        <dbReference type="EMBL" id="GAA0557253.1"/>
    </source>
</evidence>